<evidence type="ECO:0000313" key="7">
    <source>
        <dbReference type="EMBL" id="GAA0170128.1"/>
    </source>
</evidence>
<keyword evidence="5" id="KW-0539">Nucleus</keyword>
<dbReference type="CDD" id="cd14702">
    <property type="entry name" value="bZIP_plant_GBF1"/>
    <property type="match status" value="1"/>
</dbReference>
<dbReference type="Proteomes" id="UP001454036">
    <property type="component" value="Unassembled WGS sequence"/>
</dbReference>
<dbReference type="AlphaFoldDB" id="A0AAV3R4E7"/>
<evidence type="ECO:0000256" key="3">
    <source>
        <dbReference type="ARBA" id="ARBA00023125"/>
    </source>
</evidence>
<evidence type="ECO:0000256" key="2">
    <source>
        <dbReference type="ARBA" id="ARBA00023015"/>
    </source>
</evidence>
<evidence type="ECO:0000256" key="1">
    <source>
        <dbReference type="ARBA" id="ARBA00004123"/>
    </source>
</evidence>
<keyword evidence="8" id="KW-1185">Reference proteome</keyword>
<dbReference type="PROSITE" id="PS50217">
    <property type="entry name" value="BZIP"/>
    <property type="match status" value="1"/>
</dbReference>
<organism evidence="7 8">
    <name type="scientific">Lithospermum erythrorhizon</name>
    <name type="common">Purple gromwell</name>
    <name type="synonym">Lithospermum officinale var. erythrorhizon</name>
    <dbReference type="NCBI Taxonomy" id="34254"/>
    <lineage>
        <taxon>Eukaryota</taxon>
        <taxon>Viridiplantae</taxon>
        <taxon>Streptophyta</taxon>
        <taxon>Embryophyta</taxon>
        <taxon>Tracheophyta</taxon>
        <taxon>Spermatophyta</taxon>
        <taxon>Magnoliopsida</taxon>
        <taxon>eudicotyledons</taxon>
        <taxon>Gunneridae</taxon>
        <taxon>Pentapetalae</taxon>
        <taxon>asterids</taxon>
        <taxon>lamiids</taxon>
        <taxon>Boraginales</taxon>
        <taxon>Boraginaceae</taxon>
        <taxon>Boraginoideae</taxon>
        <taxon>Lithospermeae</taxon>
        <taxon>Lithospermum</taxon>
    </lineage>
</organism>
<reference evidence="7 8" key="1">
    <citation type="submission" date="2024-01" db="EMBL/GenBank/DDBJ databases">
        <title>The complete chloroplast genome sequence of Lithospermum erythrorhizon: insights into the phylogenetic relationship among Boraginaceae species and the maternal lineages of purple gromwells.</title>
        <authorList>
            <person name="Okada T."/>
            <person name="Watanabe K."/>
        </authorList>
    </citation>
    <scope>NUCLEOTIDE SEQUENCE [LARGE SCALE GENOMIC DNA]</scope>
</reference>
<feature type="domain" description="BZIP" evidence="6">
    <location>
        <begin position="114"/>
        <end position="177"/>
    </location>
</feature>
<dbReference type="SMART" id="SM00338">
    <property type="entry name" value="BRLZ"/>
    <property type="match status" value="1"/>
</dbReference>
<dbReference type="FunFam" id="1.20.5.170:FF:000020">
    <property type="entry name" value="BZIP transcription factor"/>
    <property type="match status" value="1"/>
</dbReference>
<dbReference type="GO" id="GO:0003677">
    <property type="term" value="F:DNA binding"/>
    <property type="evidence" value="ECO:0007669"/>
    <property type="project" value="UniProtKB-KW"/>
</dbReference>
<accession>A0AAV3R4E7</accession>
<keyword evidence="4" id="KW-0804">Transcription</keyword>
<protein>
    <submittedName>
        <fullName evidence="7">Basic leucine zipper transcription factor</fullName>
    </submittedName>
</protein>
<comment type="subcellular location">
    <subcellularLocation>
        <location evidence="1">Nucleus</location>
    </subcellularLocation>
</comment>
<dbReference type="SUPFAM" id="SSF57959">
    <property type="entry name" value="Leucine zipper domain"/>
    <property type="match status" value="1"/>
</dbReference>
<dbReference type="InterPro" id="IPR044521">
    <property type="entry name" value="AtbZIP8/43"/>
</dbReference>
<dbReference type="InterPro" id="IPR046347">
    <property type="entry name" value="bZIP_sf"/>
</dbReference>
<evidence type="ECO:0000259" key="6">
    <source>
        <dbReference type="PROSITE" id="PS50217"/>
    </source>
</evidence>
<evidence type="ECO:0000256" key="5">
    <source>
        <dbReference type="ARBA" id="ARBA00023242"/>
    </source>
</evidence>
<dbReference type="Pfam" id="PF00170">
    <property type="entry name" value="bZIP_1"/>
    <property type="match status" value="1"/>
</dbReference>
<dbReference type="GO" id="GO:0046983">
    <property type="term" value="F:protein dimerization activity"/>
    <property type="evidence" value="ECO:0007669"/>
    <property type="project" value="UniProtKB-ARBA"/>
</dbReference>
<dbReference type="EMBL" id="BAABME010024391">
    <property type="protein sequence ID" value="GAA0170128.1"/>
    <property type="molecule type" value="Genomic_DNA"/>
</dbReference>
<gene>
    <name evidence="7" type="ORF">LIER_40893</name>
</gene>
<sequence length="231" mass="26947">MIQSEVSGIYDFSSCDNIMNQTISPTNFTLSQNNIIPTTFHQFNKFLNNNNNNNNNNINNFPNNDFYYSSHQPTTLLVQDCIPHQPISCISNNSSTSDEADDQNHLNDFSNIIDERRQRRMISNRESARRSRMRKQRHLDELWAQVVRLRTENNNLMEKFNQVSESHDKVVQENNKFKEEVSDLRTMLSDIQLNCSYNALKDLDDVSCNTAYMREESSHQSTSTTSSERLF</sequence>
<dbReference type="Gene3D" id="1.20.5.170">
    <property type="match status" value="1"/>
</dbReference>
<evidence type="ECO:0000313" key="8">
    <source>
        <dbReference type="Proteomes" id="UP001454036"/>
    </source>
</evidence>
<dbReference type="GO" id="GO:0003700">
    <property type="term" value="F:DNA-binding transcription factor activity"/>
    <property type="evidence" value="ECO:0007669"/>
    <property type="project" value="InterPro"/>
</dbReference>
<dbReference type="PANTHER" id="PTHR46324">
    <property type="entry name" value="BASIC LEUCINE ZIPPER 43-RELATED"/>
    <property type="match status" value="1"/>
</dbReference>
<name>A0AAV3R4E7_LITER</name>
<comment type="caution">
    <text evidence="7">The sequence shown here is derived from an EMBL/GenBank/DDBJ whole genome shotgun (WGS) entry which is preliminary data.</text>
</comment>
<keyword evidence="2" id="KW-0805">Transcription regulation</keyword>
<dbReference type="PANTHER" id="PTHR46324:SF3">
    <property type="entry name" value="BASIC LEUCINE ZIPPER 43-RELATED"/>
    <property type="match status" value="1"/>
</dbReference>
<dbReference type="InterPro" id="IPR004827">
    <property type="entry name" value="bZIP"/>
</dbReference>
<dbReference type="PROSITE" id="PS00036">
    <property type="entry name" value="BZIP_BASIC"/>
    <property type="match status" value="1"/>
</dbReference>
<keyword evidence="3" id="KW-0238">DNA-binding</keyword>
<evidence type="ECO:0000256" key="4">
    <source>
        <dbReference type="ARBA" id="ARBA00023163"/>
    </source>
</evidence>
<proteinExistence type="predicted"/>
<dbReference type="InterPro" id="IPR045314">
    <property type="entry name" value="bZIP_plant_GBF1"/>
</dbReference>
<dbReference type="GO" id="GO:0005634">
    <property type="term" value="C:nucleus"/>
    <property type="evidence" value="ECO:0007669"/>
    <property type="project" value="UniProtKB-SubCell"/>
</dbReference>